<dbReference type="InterPro" id="IPR002125">
    <property type="entry name" value="CMP_dCMP_dom"/>
</dbReference>
<dbReference type="SUPFAM" id="SSF53927">
    <property type="entry name" value="Cytidine deaminase-like"/>
    <property type="match status" value="1"/>
</dbReference>
<dbReference type="AlphaFoldDB" id="A0AAN0M8N1"/>
<dbReference type="RefSeq" id="WP_342069961.1">
    <property type="nucleotide sequence ID" value="NZ_CP151762.1"/>
</dbReference>
<evidence type="ECO:0000256" key="2">
    <source>
        <dbReference type="ARBA" id="ARBA00022833"/>
    </source>
</evidence>
<dbReference type="PANTHER" id="PTHR11079">
    <property type="entry name" value="CYTOSINE DEAMINASE FAMILY MEMBER"/>
    <property type="match status" value="1"/>
</dbReference>
<dbReference type="Gene3D" id="3.40.140.10">
    <property type="entry name" value="Cytidine Deaminase, domain 2"/>
    <property type="match status" value="1"/>
</dbReference>
<keyword evidence="2" id="KW-0862">Zinc</keyword>
<dbReference type="EMBL" id="CP151762">
    <property type="protein sequence ID" value="WZU63581.1"/>
    <property type="molecule type" value="Genomic_DNA"/>
</dbReference>
<dbReference type="Proteomes" id="UP001451782">
    <property type="component" value="Chromosome"/>
</dbReference>
<keyword evidence="5" id="KW-1185">Reference proteome</keyword>
<feature type="domain" description="CMP/dCMP-type deaminase" evidence="3">
    <location>
        <begin position="10"/>
        <end position="123"/>
    </location>
</feature>
<sequence length="160" mass="16913">MTRNQIVMTDAERGAMRAVADHACDLHAAGHDIVFTAAVVLDGQVIATARNEVSDSDDPSRHAEVVAIARAAKAVGDRDLSGATLLASCQPCEMCLATMRWAGIGRVIFAAQKANIADTYFRFPGLGISDYHAACEGCFDFLGGVEEERVAHVYAAKGSA</sequence>
<evidence type="ECO:0000256" key="1">
    <source>
        <dbReference type="ARBA" id="ARBA00022723"/>
    </source>
</evidence>
<evidence type="ECO:0000313" key="5">
    <source>
        <dbReference type="Proteomes" id="UP001451782"/>
    </source>
</evidence>
<evidence type="ECO:0000259" key="3">
    <source>
        <dbReference type="PROSITE" id="PS51747"/>
    </source>
</evidence>
<dbReference type="GO" id="GO:0047974">
    <property type="term" value="F:guanosine deaminase activity"/>
    <property type="evidence" value="ECO:0007669"/>
    <property type="project" value="TreeGrafter"/>
</dbReference>
<keyword evidence="1" id="KW-0479">Metal-binding</keyword>
<dbReference type="GO" id="GO:0008270">
    <property type="term" value="F:zinc ion binding"/>
    <property type="evidence" value="ECO:0007669"/>
    <property type="project" value="InterPro"/>
</dbReference>
<dbReference type="KEGG" id="yag:AABB28_17380"/>
<evidence type="ECO:0000313" key="4">
    <source>
        <dbReference type="EMBL" id="WZU63581.1"/>
    </source>
</evidence>
<dbReference type="PANTHER" id="PTHR11079:SF161">
    <property type="entry name" value="CMP_DCMP-TYPE DEAMINASE DOMAIN-CONTAINING PROTEIN"/>
    <property type="match status" value="1"/>
</dbReference>
<accession>A0AAN0M8N1</accession>
<proteinExistence type="predicted"/>
<dbReference type="GO" id="GO:0006152">
    <property type="term" value="P:purine nucleoside catabolic process"/>
    <property type="evidence" value="ECO:0007669"/>
    <property type="project" value="TreeGrafter"/>
</dbReference>
<dbReference type="Pfam" id="PF00383">
    <property type="entry name" value="dCMP_cyt_deam_1"/>
    <property type="match status" value="1"/>
</dbReference>
<gene>
    <name evidence="4" type="ORF">AABB28_17380</name>
</gene>
<name>A0AAN0M8N1_9RHOB</name>
<organism evidence="4 5">
    <name type="scientific">Yoonia algicola</name>
    <dbReference type="NCBI Taxonomy" id="3137368"/>
    <lineage>
        <taxon>Bacteria</taxon>
        <taxon>Pseudomonadati</taxon>
        <taxon>Pseudomonadota</taxon>
        <taxon>Alphaproteobacteria</taxon>
        <taxon>Rhodobacterales</taxon>
        <taxon>Paracoccaceae</taxon>
        <taxon>Yoonia</taxon>
    </lineage>
</organism>
<dbReference type="CDD" id="cd01285">
    <property type="entry name" value="nucleoside_deaminase"/>
    <property type="match status" value="1"/>
</dbReference>
<dbReference type="InterPro" id="IPR016192">
    <property type="entry name" value="APOBEC/CMP_deaminase_Zn-bd"/>
</dbReference>
<protein>
    <submittedName>
        <fullName evidence="4">Nucleoside deaminase</fullName>
    </submittedName>
</protein>
<reference evidence="4 5" key="1">
    <citation type="submission" date="2024-04" db="EMBL/GenBank/DDBJ databases">
        <title>Phylogenomic analyses of a clade within the roseobacter group suggest taxonomic reassignments of species of the genera Aestuariivita, Citreicella, Loktanella, Nautella, Pelagibaca, Ruegeria, Thalassobius, Thiobacimonas and Tropicibacter, and the proposal o.</title>
        <authorList>
            <person name="Jeon C.O."/>
        </authorList>
    </citation>
    <scope>NUCLEOTIDE SEQUENCE [LARGE SCALE GENOMIC DNA]</scope>
    <source>
        <strain evidence="4 5">G8-12</strain>
    </source>
</reference>
<dbReference type="PROSITE" id="PS00903">
    <property type="entry name" value="CYT_DCMP_DEAMINASES_1"/>
    <property type="match status" value="1"/>
</dbReference>
<dbReference type="InterPro" id="IPR016193">
    <property type="entry name" value="Cytidine_deaminase-like"/>
</dbReference>
<dbReference type="PROSITE" id="PS51747">
    <property type="entry name" value="CYT_DCMP_DEAMINASES_2"/>
    <property type="match status" value="1"/>
</dbReference>